<dbReference type="RefSeq" id="WP_003374721.1">
    <property type="nucleotide sequence ID" value="NZ_JACBBA010000001.1"/>
</dbReference>
<accession>A0A6B4JIN1</accession>
<protein>
    <submittedName>
        <fullName evidence="1">Uncharacterized protein</fullName>
    </submittedName>
</protein>
<organism evidence="1 2">
    <name type="scientific">Clostridium botulinum</name>
    <dbReference type="NCBI Taxonomy" id="1491"/>
    <lineage>
        <taxon>Bacteria</taxon>
        <taxon>Bacillati</taxon>
        <taxon>Bacillota</taxon>
        <taxon>Clostridia</taxon>
        <taxon>Eubacteriales</taxon>
        <taxon>Clostridiaceae</taxon>
        <taxon>Clostridium</taxon>
    </lineage>
</organism>
<dbReference type="Proteomes" id="UP000486903">
    <property type="component" value="Unassembled WGS sequence"/>
</dbReference>
<dbReference type="EMBL" id="SXFB01000016">
    <property type="protein sequence ID" value="NFV27502.1"/>
    <property type="molecule type" value="Genomic_DNA"/>
</dbReference>
<sequence>MFYKEIKDLLNKLNSTNIEDLKPTLTRKVNELILNINDDNISDCELEELCDFFITRETLREEVRQEDSLSEGLLIENFIKAFDTFIEEINTKEYVSDAIDLTNTAIRSIGGIARGFRLMKKYAPKEGVIKNHQYLIELKEEFYKQLRSYSTKGLYEEHFVICGLINTIKFDLEEQSQEHGQFVISILTDYETQKLKIPKEFEEKHSDENDLYNTKVKIKSEFGIELKRRIYSWDNLTRKLTDHYYLENLYNEECDD</sequence>
<evidence type="ECO:0000313" key="1">
    <source>
        <dbReference type="EMBL" id="NFV27502.1"/>
    </source>
</evidence>
<comment type="caution">
    <text evidence="1">The sequence shown here is derived from an EMBL/GenBank/DDBJ whole genome shotgun (WGS) entry which is preliminary data.</text>
</comment>
<reference evidence="1 2" key="1">
    <citation type="submission" date="2019-04" db="EMBL/GenBank/DDBJ databases">
        <title>Genome sequencing of Clostridium botulinum Groups I-IV and Clostridium butyricum.</title>
        <authorList>
            <person name="Brunt J."/>
            <person name="Van Vliet A.H.M."/>
            <person name="Stringer S.C."/>
            <person name="Carter A.T."/>
            <person name="Peck M.W."/>
        </authorList>
    </citation>
    <scope>NUCLEOTIDE SEQUENCE [LARGE SCALE GENOMIC DNA]</scope>
    <source>
        <strain evidence="1 2">BL81</strain>
    </source>
</reference>
<gene>
    <name evidence="1" type="ORF">FDG31_15310</name>
</gene>
<evidence type="ECO:0000313" key="2">
    <source>
        <dbReference type="Proteomes" id="UP000486903"/>
    </source>
</evidence>
<proteinExistence type="predicted"/>
<name>A0A6B4JIN1_CLOBO</name>
<dbReference type="AlphaFoldDB" id="A0A6B4JIN1"/>